<evidence type="ECO:0000256" key="2">
    <source>
        <dbReference type="ARBA" id="ARBA00022963"/>
    </source>
</evidence>
<feature type="active site" description="Nucleophile" evidence="4">
    <location>
        <position position="173"/>
    </location>
</feature>
<organism evidence="6 7">
    <name type="scientific">Enterococcus termitis</name>
    <dbReference type="NCBI Taxonomy" id="332950"/>
    <lineage>
        <taxon>Bacteria</taxon>
        <taxon>Bacillati</taxon>
        <taxon>Bacillota</taxon>
        <taxon>Bacilli</taxon>
        <taxon>Lactobacillales</taxon>
        <taxon>Enterococcaceae</taxon>
        <taxon>Enterococcus</taxon>
    </lineage>
</organism>
<dbReference type="PROSITE" id="PS51635">
    <property type="entry name" value="PNPLA"/>
    <property type="match status" value="1"/>
</dbReference>
<dbReference type="OrthoDB" id="9770965at2"/>
<dbReference type="InterPro" id="IPR002641">
    <property type="entry name" value="PNPLA_dom"/>
</dbReference>
<proteinExistence type="predicted"/>
<dbReference type="SUPFAM" id="SSF52151">
    <property type="entry name" value="FabD/lysophospholipase-like"/>
    <property type="match status" value="1"/>
</dbReference>
<dbReference type="Gene3D" id="3.40.1090.10">
    <property type="entry name" value="Cytosolic phospholipase A2 catalytic domain"/>
    <property type="match status" value="2"/>
</dbReference>
<reference evidence="7" key="1">
    <citation type="submission" date="2016-09" db="EMBL/GenBank/DDBJ databases">
        <authorList>
            <person name="Gulvik C.A."/>
        </authorList>
    </citation>
    <scope>NUCLEOTIDE SEQUENCE [LARGE SCALE GENOMIC DNA]</scope>
    <source>
        <strain evidence="7">LMG 8895</strain>
    </source>
</reference>
<sequence length="574" mass="64998">MRIERMVASEWAFFASQIARSKQLLPFFETHSSARAIFKRNVKKNSGTAYVVYSGKAPVLFLVIETGQVTNLLSLETAKIRWSSVFLMIDQLAKQTFQPTITFILPRSLTLHLQEVFLAQGYKQTEPNVFIKTLEYHTGLVLGGGGARGAYQIGVWQALKELDIPIVLITGTSVGALNGALILQGEFEAAKTMWEEIETRKILAFPAGKTSSDTFGGMLSQVSAFTLNAIQSKGVSTKPLQALIHDTFSTEKMQQTTIDFYLVTTELPNMQERVIHFNECQMSQWQSWLLASASFFPAMAAAKIADRYYVDGGYRNNIPVDVAIQHGATECIIVDVKGPGITKPVKVPNDIPCMTLQTPWSMGAVLLFDGARSVQNIQLGYLETMKMIGQKYCGYWYTFDETVDSLTEFQRAFFAFMKETYQLTVWTSAEQQNKICRKMRKVYKDRVFTENIGLVLIELLAKSQTISAAKLYTIQEMIELLKNTGEMKADFVESIGMISIQEWLKKYYDDYFLLSDKQQLAGMISLLESNVQEKAQWLTFLLDKLPVQTLQLLMIEFIQTRSDKEWHKSSHMKS</sequence>
<gene>
    <name evidence="6" type="ORF">BCR25_03695</name>
</gene>
<feature type="short sequence motif" description="GXSXG" evidence="4">
    <location>
        <begin position="171"/>
        <end position="175"/>
    </location>
</feature>
<dbReference type="Pfam" id="PF01734">
    <property type="entry name" value="Patatin"/>
    <property type="match status" value="1"/>
</dbReference>
<dbReference type="GO" id="GO:0016787">
    <property type="term" value="F:hydrolase activity"/>
    <property type="evidence" value="ECO:0007669"/>
    <property type="project" value="UniProtKB-UniRule"/>
</dbReference>
<evidence type="ECO:0000256" key="1">
    <source>
        <dbReference type="ARBA" id="ARBA00022801"/>
    </source>
</evidence>
<evidence type="ECO:0000313" key="7">
    <source>
        <dbReference type="Proteomes" id="UP000095094"/>
    </source>
</evidence>
<dbReference type="CDD" id="cd07209">
    <property type="entry name" value="Pat_hypo_Ecoli_Z1214_like"/>
    <property type="match status" value="1"/>
</dbReference>
<protein>
    <recommendedName>
        <fullName evidence="5">PNPLA domain-containing protein</fullName>
    </recommendedName>
</protein>
<dbReference type="PANTHER" id="PTHR14226:SF29">
    <property type="entry name" value="NEUROPATHY TARGET ESTERASE SWS"/>
    <property type="match status" value="1"/>
</dbReference>
<keyword evidence="7" id="KW-1185">Reference proteome</keyword>
<feature type="active site" description="Proton acceptor" evidence="4">
    <location>
        <position position="311"/>
    </location>
</feature>
<dbReference type="AlphaFoldDB" id="A0A1E5GVK3"/>
<keyword evidence="1 4" id="KW-0378">Hydrolase</keyword>
<evidence type="ECO:0000259" key="5">
    <source>
        <dbReference type="PROSITE" id="PS51635"/>
    </source>
</evidence>
<comment type="caution">
    <text evidence="6">The sequence shown here is derived from an EMBL/GenBank/DDBJ whole genome shotgun (WGS) entry which is preliminary data.</text>
</comment>
<dbReference type="InterPro" id="IPR050301">
    <property type="entry name" value="NTE"/>
</dbReference>
<dbReference type="InterPro" id="IPR016035">
    <property type="entry name" value="Acyl_Trfase/lysoPLipase"/>
</dbReference>
<feature type="short sequence motif" description="GXGXXG" evidence="4">
    <location>
        <begin position="144"/>
        <end position="149"/>
    </location>
</feature>
<evidence type="ECO:0000256" key="4">
    <source>
        <dbReference type="PROSITE-ProRule" id="PRU01161"/>
    </source>
</evidence>
<name>A0A1E5GVK3_9ENTE</name>
<keyword evidence="3 4" id="KW-0443">Lipid metabolism</keyword>
<evidence type="ECO:0000256" key="3">
    <source>
        <dbReference type="ARBA" id="ARBA00023098"/>
    </source>
</evidence>
<accession>A0A1E5GVK3</accession>
<dbReference type="GO" id="GO:0016042">
    <property type="term" value="P:lipid catabolic process"/>
    <property type="evidence" value="ECO:0007669"/>
    <property type="project" value="UniProtKB-UniRule"/>
</dbReference>
<dbReference type="EMBL" id="MIJY01000012">
    <property type="protein sequence ID" value="OEG16712.1"/>
    <property type="molecule type" value="Genomic_DNA"/>
</dbReference>
<evidence type="ECO:0000313" key="6">
    <source>
        <dbReference type="EMBL" id="OEG16712.1"/>
    </source>
</evidence>
<feature type="short sequence motif" description="DGA/G" evidence="4">
    <location>
        <begin position="311"/>
        <end position="313"/>
    </location>
</feature>
<dbReference type="PANTHER" id="PTHR14226">
    <property type="entry name" value="NEUROPATHY TARGET ESTERASE/SWISS CHEESE D.MELANOGASTER"/>
    <property type="match status" value="1"/>
</dbReference>
<keyword evidence="2 4" id="KW-0442">Lipid degradation</keyword>
<feature type="domain" description="PNPLA" evidence="5">
    <location>
        <begin position="140"/>
        <end position="324"/>
    </location>
</feature>
<dbReference type="Proteomes" id="UP000095094">
    <property type="component" value="Unassembled WGS sequence"/>
</dbReference>